<dbReference type="AlphaFoldDB" id="A0A9P1GNM1"/>
<dbReference type="EMBL" id="CAMXCT030006679">
    <property type="protein sequence ID" value="CAL4805480.1"/>
    <property type="molecule type" value="Genomic_DNA"/>
</dbReference>
<evidence type="ECO:0000256" key="1">
    <source>
        <dbReference type="SAM" id="MobiDB-lite"/>
    </source>
</evidence>
<sequence length="607" mass="65703">MPLGDTQPSMATFGETQVDMCTLDTLPMEMEASTVDSSPDAAGPMLAQPVVPQDVHEPQPVQTGQVAQAHVVQQIAPPVTPVTQPSLMPSQPVQSLVVPQPAVPVVQPVQPLPVPAVPMANQMVTQPEQPPQPAVVQPLQPLPVPAVPMANQMVTQPEQPPQPAVVQPRQPLPVPAVPMANQMVNQPEQPPQPAVVQPLQPLPVPAVPMANQMVDQPEQPPQPAVVQPRQPLPVPAVPMAKMVTQPEQPPQAAVVQPVQPLPVPAVPMANQMVTQPEQPPQPAMVQPLQPLPVPAVPMANQMVNQPEQPPQPAAPVQTLANVAPERARPRAPAVAAQPAVPQQSQQQKTQQPEVAAAEAKEREQADKDLQAIGWLTGKSCRPQASPHGTSAAEHVDGSADNANMLRRQKSQVFQLPPDLHSQTGPNQALPARPQPAAVVKLEPVVRQPLPVQSSKPQPMDAEYSRRAAANLLARLKKNPSRLDGLPSLRKMVFEEKKKNDLISMLCENGGNLEQVQVNLQQQEEVGRVFSAKKKALRFTKKQMEDSYGQDADKVMKFKESIGMIEEDENNPGGIVYLIAQREDEEDNYNRSGWDVLRIFSMNILSAI</sequence>
<proteinExistence type="predicted"/>
<evidence type="ECO:0000313" key="2">
    <source>
        <dbReference type="EMBL" id="CAI4018168.1"/>
    </source>
</evidence>
<evidence type="ECO:0000313" key="4">
    <source>
        <dbReference type="EMBL" id="CAL4805480.1"/>
    </source>
</evidence>
<organism evidence="2">
    <name type="scientific">Cladocopium goreaui</name>
    <dbReference type="NCBI Taxonomy" id="2562237"/>
    <lineage>
        <taxon>Eukaryota</taxon>
        <taxon>Sar</taxon>
        <taxon>Alveolata</taxon>
        <taxon>Dinophyceae</taxon>
        <taxon>Suessiales</taxon>
        <taxon>Symbiodiniaceae</taxon>
        <taxon>Cladocopium</taxon>
    </lineage>
</organism>
<evidence type="ECO:0000313" key="3">
    <source>
        <dbReference type="EMBL" id="CAL1171543.1"/>
    </source>
</evidence>
<gene>
    <name evidence="2" type="ORF">C1SCF055_LOCUS42760</name>
</gene>
<accession>A0A9P1GNM1</accession>
<evidence type="ECO:0000313" key="5">
    <source>
        <dbReference type="Proteomes" id="UP001152797"/>
    </source>
</evidence>
<name>A0A9P1GNM1_9DINO</name>
<comment type="caution">
    <text evidence="2">The sequence shown here is derived from an EMBL/GenBank/DDBJ whole genome shotgun (WGS) entry which is preliminary data.</text>
</comment>
<protein>
    <submittedName>
        <fullName evidence="4">Chitin biosynthesis protein CHS5</fullName>
    </submittedName>
</protein>
<dbReference type="EMBL" id="CAMXCT020006679">
    <property type="protein sequence ID" value="CAL1171543.1"/>
    <property type="molecule type" value="Genomic_DNA"/>
</dbReference>
<feature type="compositionally biased region" description="Low complexity" evidence="1">
    <location>
        <begin position="324"/>
        <end position="352"/>
    </location>
</feature>
<reference evidence="2" key="1">
    <citation type="submission" date="2022-10" db="EMBL/GenBank/DDBJ databases">
        <authorList>
            <person name="Chen Y."/>
            <person name="Dougan E. K."/>
            <person name="Chan C."/>
            <person name="Rhodes N."/>
            <person name="Thang M."/>
        </authorList>
    </citation>
    <scope>NUCLEOTIDE SEQUENCE</scope>
</reference>
<reference evidence="3" key="2">
    <citation type="submission" date="2024-04" db="EMBL/GenBank/DDBJ databases">
        <authorList>
            <person name="Chen Y."/>
            <person name="Shah S."/>
            <person name="Dougan E. K."/>
            <person name="Thang M."/>
            <person name="Chan C."/>
        </authorList>
    </citation>
    <scope>NUCLEOTIDE SEQUENCE [LARGE SCALE GENOMIC DNA]</scope>
</reference>
<feature type="region of interest" description="Disordered" evidence="1">
    <location>
        <begin position="324"/>
        <end position="364"/>
    </location>
</feature>
<dbReference type="Proteomes" id="UP001152797">
    <property type="component" value="Unassembled WGS sequence"/>
</dbReference>
<keyword evidence="5" id="KW-1185">Reference proteome</keyword>
<dbReference type="EMBL" id="CAMXCT010006679">
    <property type="protein sequence ID" value="CAI4018168.1"/>
    <property type="molecule type" value="Genomic_DNA"/>
</dbReference>